<dbReference type="RefSeq" id="WP_114462202.1">
    <property type="nucleotide sequence ID" value="NZ_QPIW01000013.1"/>
</dbReference>
<comment type="caution">
    <text evidence="2">The sequence shown here is derived from an EMBL/GenBank/DDBJ whole genome shotgun (WGS) entry which is preliminary data.</text>
</comment>
<keyword evidence="1" id="KW-0732">Signal</keyword>
<reference evidence="2 3" key="1">
    <citation type="submission" date="2018-07" db="EMBL/GenBank/DDBJ databases">
        <title>Genome analysis of Runella aurantiaca.</title>
        <authorList>
            <person name="Yang X."/>
        </authorList>
    </citation>
    <scope>NUCLEOTIDE SEQUENCE [LARGE SCALE GENOMIC DNA]</scope>
    <source>
        <strain evidence="2 3">YX9</strain>
    </source>
</reference>
<evidence type="ECO:0000313" key="3">
    <source>
        <dbReference type="Proteomes" id="UP000253141"/>
    </source>
</evidence>
<dbReference type="Proteomes" id="UP000253141">
    <property type="component" value="Unassembled WGS sequence"/>
</dbReference>
<keyword evidence="3" id="KW-1185">Reference proteome</keyword>
<dbReference type="EMBL" id="QPIW01000013">
    <property type="protein sequence ID" value="RDB04901.1"/>
    <property type="molecule type" value="Genomic_DNA"/>
</dbReference>
<organism evidence="2 3">
    <name type="scientific">Runella aurantiaca</name>
    <dbReference type="NCBI Taxonomy" id="2282308"/>
    <lineage>
        <taxon>Bacteria</taxon>
        <taxon>Pseudomonadati</taxon>
        <taxon>Bacteroidota</taxon>
        <taxon>Cytophagia</taxon>
        <taxon>Cytophagales</taxon>
        <taxon>Spirosomataceae</taxon>
        <taxon>Runella</taxon>
    </lineage>
</organism>
<dbReference type="AlphaFoldDB" id="A0A369I537"/>
<evidence type="ECO:0000256" key="1">
    <source>
        <dbReference type="SAM" id="SignalP"/>
    </source>
</evidence>
<sequence length="208" mass="23674">MKTLFFFFTSLFIHFNSMAQTKVAGEYRLAGIHDMAAGFTLTEQGTFEFFYVYGAVDRFAQGTYTVDGKTIKLKSSKEAGKDFSITKQSKIGKGYTIKVVAPNPMLAQYVKAIVFKGQEKSVEFVNKKGELHLNDGHIDRIYLQHELFPDIASKIKSETNHNNYFEVGLNPSLEKVSFKGVDFTLDNDTLTCLPNYFMPFENIRFVKH</sequence>
<protein>
    <submittedName>
        <fullName evidence="2">Uncharacterized protein</fullName>
    </submittedName>
</protein>
<accession>A0A369I537</accession>
<name>A0A369I537_9BACT</name>
<feature type="chain" id="PRO_5016636571" evidence="1">
    <location>
        <begin position="20"/>
        <end position="208"/>
    </location>
</feature>
<evidence type="ECO:0000313" key="2">
    <source>
        <dbReference type="EMBL" id="RDB04901.1"/>
    </source>
</evidence>
<feature type="signal peptide" evidence="1">
    <location>
        <begin position="1"/>
        <end position="19"/>
    </location>
</feature>
<proteinExistence type="predicted"/>
<gene>
    <name evidence="2" type="ORF">DVG78_16785</name>
</gene>
<dbReference type="OrthoDB" id="9812708at2"/>